<dbReference type="GO" id="GO:0016833">
    <property type="term" value="F:oxo-acid-lyase activity"/>
    <property type="evidence" value="ECO:0007669"/>
    <property type="project" value="UniProtKB-ARBA"/>
</dbReference>
<keyword evidence="1" id="KW-0614">Plasmid</keyword>
<proteinExistence type="predicted"/>
<dbReference type="PANTHER" id="PTHR42905:SF5">
    <property type="entry name" value="CARBOXYVINYL-CARBOXYPHOSPHONATE PHOSPHORYLMUTASE, CHLOROPLASTIC"/>
    <property type="match status" value="1"/>
</dbReference>
<dbReference type="AlphaFoldDB" id="A0A9E7ZQJ2"/>
<protein>
    <submittedName>
        <fullName evidence="1">Isocitrate lyase/PEP mutase family protein</fullName>
    </submittedName>
</protein>
<dbReference type="Gene3D" id="3.20.20.60">
    <property type="entry name" value="Phosphoenolpyruvate-binding domains"/>
    <property type="match status" value="1"/>
</dbReference>
<reference evidence="1" key="1">
    <citation type="submission" date="2022-08" db="EMBL/GenBank/DDBJ databases">
        <title>Complete Genome Sequences of 2 Bosea sp. soil isolates.</title>
        <authorList>
            <person name="Alvarez Arevalo M."/>
            <person name="Sterndorff E.B."/>
            <person name="Faurdal D."/>
            <person name="Joergensen T.S."/>
            <person name="Weber T."/>
        </authorList>
    </citation>
    <scope>NUCLEOTIDE SEQUENCE</scope>
    <source>
        <strain evidence="1">NBC_00436</strain>
        <plasmid evidence="1">pNBC436</plasmid>
    </source>
</reference>
<organism evidence="1">
    <name type="scientific">Bosea sp. NBC_00436</name>
    <dbReference type="NCBI Taxonomy" id="2969620"/>
    <lineage>
        <taxon>Bacteria</taxon>
        <taxon>Pseudomonadati</taxon>
        <taxon>Pseudomonadota</taxon>
        <taxon>Alphaproteobacteria</taxon>
        <taxon>Hyphomicrobiales</taxon>
        <taxon>Boseaceae</taxon>
        <taxon>Bosea</taxon>
    </lineage>
</organism>
<dbReference type="InterPro" id="IPR015813">
    <property type="entry name" value="Pyrv/PenolPyrv_kinase-like_dom"/>
</dbReference>
<dbReference type="EMBL" id="CP102775">
    <property type="protein sequence ID" value="UZF90135.1"/>
    <property type="molecule type" value="Genomic_DNA"/>
</dbReference>
<sequence length="286" mass="31147">MKAHVSRSPAFEQALGASRERAVLVPGAYDALSAKLIEEAGFPLIYVGSFAVAASAHGLPDVGVITLDDMTEAVRAIRSSVDLPVLADAEGGFLGPANIWRTVRQFETAGAAAIHIEDHAGDKHTNLPQYLVPLDLMLGRLRAAQDARTSDDFAIIARTDAIWATGDLQEAARRVEAFASIGIRHFFPTAATPSDLAFLRERIDGTYVTIDLPKVMDRSEWDGAADLVIDYDFSLRATAKALKHALNEFAVQREAAPLRALLETAEEFEARFGYNAYVERATTYTR</sequence>
<dbReference type="SUPFAM" id="SSF51621">
    <property type="entry name" value="Phosphoenolpyruvate/pyruvate domain"/>
    <property type="match status" value="1"/>
</dbReference>
<evidence type="ECO:0000313" key="1">
    <source>
        <dbReference type="EMBL" id="UZF90135.1"/>
    </source>
</evidence>
<keyword evidence="1" id="KW-0456">Lyase</keyword>
<dbReference type="CDD" id="cd00377">
    <property type="entry name" value="ICL_PEPM"/>
    <property type="match status" value="1"/>
</dbReference>
<gene>
    <name evidence="1" type="ORF">NWE54_26695</name>
</gene>
<dbReference type="InterPro" id="IPR040442">
    <property type="entry name" value="Pyrv_kinase-like_dom_sf"/>
</dbReference>
<dbReference type="PANTHER" id="PTHR42905">
    <property type="entry name" value="PHOSPHOENOLPYRUVATE CARBOXYLASE"/>
    <property type="match status" value="1"/>
</dbReference>
<name>A0A9E7ZQJ2_9HYPH</name>
<accession>A0A9E7ZQJ2</accession>
<dbReference type="InterPro" id="IPR039556">
    <property type="entry name" value="ICL/PEPM"/>
</dbReference>
<geneLocation type="plasmid" evidence="1">
    <name>pNBC436</name>
</geneLocation>
<dbReference type="Pfam" id="PF13714">
    <property type="entry name" value="PEP_mutase"/>
    <property type="match status" value="1"/>
</dbReference>